<name>A0A6P1Y2N9_9SPIR</name>
<dbReference type="InterPro" id="IPR003034">
    <property type="entry name" value="SAP_dom"/>
</dbReference>
<dbReference type="Proteomes" id="UP000464374">
    <property type="component" value="Chromosome"/>
</dbReference>
<feature type="transmembrane region" description="Helical" evidence="1">
    <location>
        <begin position="121"/>
        <end position="143"/>
    </location>
</feature>
<dbReference type="Pfam" id="PF02037">
    <property type="entry name" value="SAP"/>
    <property type="match status" value="1"/>
</dbReference>
<keyword evidence="1" id="KW-1133">Transmembrane helix</keyword>
<reference evidence="3 4" key="1">
    <citation type="submission" date="2020-01" db="EMBL/GenBank/DDBJ databases">
        <title>Complete genome sequence of a human oral phylogroup 1 Treponema sp. strain ATCC 700766, originally isolated from periodontitis dental plaque.</title>
        <authorList>
            <person name="Chan Y."/>
            <person name="Huo Y.-B."/>
            <person name="Yu X.-L."/>
            <person name="Zeng H."/>
            <person name="Leung W.-K."/>
            <person name="Watt R.M."/>
        </authorList>
    </citation>
    <scope>NUCLEOTIDE SEQUENCE [LARGE SCALE GENOMIC DNA]</scope>
    <source>
        <strain evidence="3 4">OMZ 804</strain>
    </source>
</reference>
<evidence type="ECO:0000256" key="1">
    <source>
        <dbReference type="SAM" id="Phobius"/>
    </source>
</evidence>
<dbReference type="SUPFAM" id="SSF68906">
    <property type="entry name" value="SAP domain"/>
    <property type="match status" value="1"/>
</dbReference>
<protein>
    <recommendedName>
        <fullName evidence="2">SAP domain-containing protein</fullName>
    </recommendedName>
</protein>
<gene>
    <name evidence="3" type="ORF">GWP43_08165</name>
</gene>
<dbReference type="EMBL" id="CP048020">
    <property type="protein sequence ID" value="QHX43423.1"/>
    <property type="molecule type" value="Genomic_DNA"/>
</dbReference>
<feature type="transmembrane region" description="Helical" evidence="1">
    <location>
        <begin position="47"/>
        <end position="69"/>
    </location>
</feature>
<dbReference type="SMART" id="SM00513">
    <property type="entry name" value="SAP"/>
    <property type="match status" value="1"/>
</dbReference>
<accession>A0A6P1Y2N9</accession>
<feature type="domain" description="SAP" evidence="2">
    <location>
        <begin position="556"/>
        <end position="590"/>
    </location>
</feature>
<evidence type="ECO:0000313" key="4">
    <source>
        <dbReference type="Proteomes" id="UP000464374"/>
    </source>
</evidence>
<dbReference type="RefSeq" id="WP_162663747.1">
    <property type="nucleotide sequence ID" value="NZ_CP048020.1"/>
</dbReference>
<dbReference type="InterPro" id="IPR036361">
    <property type="entry name" value="SAP_dom_sf"/>
</dbReference>
<keyword evidence="1" id="KW-0812">Transmembrane</keyword>
<organism evidence="3 4">
    <name type="scientific">Treponema vincentii</name>
    <dbReference type="NCBI Taxonomy" id="69710"/>
    <lineage>
        <taxon>Bacteria</taxon>
        <taxon>Pseudomonadati</taxon>
        <taxon>Spirochaetota</taxon>
        <taxon>Spirochaetia</taxon>
        <taxon>Spirochaetales</taxon>
        <taxon>Treponemataceae</taxon>
        <taxon>Treponema</taxon>
    </lineage>
</organism>
<dbReference type="PROSITE" id="PS50800">
    <property type="entry name" value="SAP"/>
    <property type="match status" value="1"/>
</dbReference>
<dbReference type="KEGG" id="trz:GWP43_08165"/>
<keyword evidence="1" id="KW-0472">Membrane</keyword>
<sequence>MIDIVMAAQKLLTTMRHLDRSVDSCTPQEIADIIKFHSKGAAAAGVAAGWVPGAGGAAATAIAAGFIWTMYGRINSKIGLTFSKSILKTLASGIATNLAGYLVGSLVLNAVFSFIPGLGNIAASAIAGGVCYALTLASGIVYLKILTNIFSAGVDPTSVDIDTLKNMANDIASDMNMKEIYEEAKEEVKNNRDETVSADYTDYEMAEDEYSSSQYNRQIPALPTGEKHKTLEAVSPGINVYMDIINVKLLLNKYGDDVSDNKKKREQLAGLVYNRLLDWSNESRASFTTASDYVYALLRRWYYSYEVLSPYAHFYSDDIFYSARFGKLKVRLALYLLESFFRENHNAFIEMFCRKAAELFPGRYVNPDAWLLPNIHWLEKEFAAEMQSVFKALDDFSAYIYVYKWAQNDNGAGLIKEGWTYEQLDAIPGALEESGDVCVAAIEQLFYVVAALLQNRTLSFLKEHLSEMEQAFENPFGSTASASAAPSTTPVIALPERPAPTNNDSGAAAAQDTAGNAVQAIPVTQPVAAAVTSVSVPATGSEEEEIDYVEIARDITEAMTIGEIRALLEEHGLDSSGLKKNLIGRLARALEDGTIKIN</sequence>
<evidence type="ECO:0000259" key="2">
    <source>
        <dbReference type="PROSITE" id="PS50800"/>
    </source>
</evidence>
<feature type="transmembrane region" description="Helical" evidence="1">
    <location>
        <begin position="90"/>
        <end position="115"/>
    </location>
</feature>
<evidence type="ECO:0000313" key="3">
    <source>
        <dbReference type="EMBL" id="QHX43423.1"/>
    </source>
</evidence>
<proteinExistence type="predicted"/>
<dbReference type="AlphaFoldDB" id="A0A6P1Y2N9"/>
<dbReference type="Gene3D" id="1.10.720.30">
    <property type="entry name" value="SAP domain"/>
    <property type="match status" value="1"/>
</dbReference>